<dbReference type="RefSeq" id="WP_052138218.1">
    <property type="nucleotide sequence ID" value="NZ_BJMC01000029.1"/>
</dbReference>
<organism evidence="2 4">
    <name type="scientific">Nocardioides simplex</name>
    <name type="common">Arthrobacter simplex</name>
    <dbReference type="NCBI Taxonomy" id="2045"/>
    <lineage>
        <taxon>Bacteria</taxon>
        <taxon>Bacillati</taxon>
        <taxon>Actinomycetota</taxon>
        <taxon>Actinomycetes</taxon>
        <taxon>Propionibacteriales</taxon>
        <taxon>Nocardioidaceae</taxon>
        <taxon>Pimelobacter</taxon>
    </lineage>
</organism>
<dbReference type="KEGG" id="psim:KR76_04090"/>
<evidence type="ECO:0000256" key="1">
    <source>
        <dbReference type="SAM" id="MobiDB-lite"/>
    </source>
</evidence>
<dbReference type="EMBL" id="CP009896">
    <property type="protein sequence ID" value="AJR18109.1"/>
    <property type="molecule type" value="Genomic_DNA"/>
</dbReference>
<feature type="region of interest" description="Disordered" evidence="1">
    <location>
        <begin position="1"/>
        <end position="83"/>
    </location>
</feature>
<dbReference type="HOGENOM" id="CLU_1617299_0_0_11"/>
<feature type="compositionally biased region" description="Pro residues" evidence="1">
    <location>
        <begin position="1"/>
        <end position="20"/>
    </location>
</feature>
<evidence type="ECO:0000313" key="2">
    <source>
        <dbReference type="EMBL" id="AJR18109.1"/>
    </source>
</evidence>
<feature type="region of interest" description="Disordered" evidence="1">
    <location>
        <begin position="103"/>
        <end position="164"/>
    </location>
</feature>
<name>A0A0C5XBC9_NOCSI</name>
<reference evidence="2 4" key="1">
    <citation type="journal article" date="2015" name="Genome Announc.">
        <title>Complete Genome Sequence of Steroid-Transforming Nocardioides simplex VKM Ac-2033D.</title>
        <authorList>
            <person name="Shtratnikova V.Y."/>
            <person name="Schelkunov M.I."/>
            <person name="Pekov Y.A."/>
            <person name="Fokina V.V."/>
            <person name="Logacheva M.D."/>
            <person name="Sokolov S.L."/>
            <person name="Bragin E.Y."/>
            <person name="Ashapkin V.V."/>
            <person name="Donova M.V."/>
        </authorList>
    </citation>
    <scope>NUCLEOTIDE SEQUENCE [LARGE SCALE GENOMIC DNA]</scope>
    <source>
        <strain evidence="2 4">VKM Ac-2033D</strain>
    </source>
</reference>
<dbReference type="Proteomes" id="UP000030300">
    <property type="component" value="Chromosome"/>
</dbReference>
<dbReference type="Proteomes" id="UP000449906">
    <property type="component" value="Unassembled WGS sequence"/>
</dbReference>
<feature type="compositionally biased region" description="Basic and acidic residues" evidence="1">
    <location>
        <begin position="125"/>
        <end position="144"/>
    </location>
</feature>
<dbReference type="EMBL" id="WBVM01000002">
    <property type="protein sequence ID" value="KAB2809255.1"/>
    <property type="molecule type" value="Genomic_DNA"/>
</dbReference>
<dbReference type="STRING" id="2045.KR76_04090"/>
<dbReference type="AlphaFoldDB" id="A0A0C5XBC9"/>
<sequence>MSNDPNPTPDPTPDPDPAQDPAPAAEDPTDWKAEARKWEGLAKKHKSAAERLQELEDKDKTEAQRLTEDRDSHKTRADQAEGELMRLRVGLAKGLTEAQARRLVGSTKEELEADADDLLATFGGKSDDKPAPSRRPTEHLRGGGDPEEDPEVDLRKIADQIPRR</sequence>
<feature type="compositionally biased region" description="Basic and acidic residues" evidence="1">
    <location>
        <begin position="152"/>
        <end position="164"/>
    </location>
</feature>
<proteinExistence type="predicted"/>
<evidence type="ECO:0000313" key="5">
    <source>
        <dbReference type="Proteomes" id="UP000449906"/>
    </source>
</evidence>
<reference evidence="3 5" key="2">
    <citation type="submission" date="2019-09" db="EMBL/GenBank/DDBJ databases">
        <title>Pimelobacter sp. isolated from Paulinella.</title>
        <authorList>
            <person name="Jeong S.E."/>
        </authorList>
    </citation>
    <scope>NUCLEOTIDE SEQUENCE [LARGE SCALE GENOMIC DNA]</scope>
    <source>
        <strain evidence="3 5">Pch-N</strain>
    </source>
</reference>
<feature type="compositionally biased region" description="Basic and acidic residues" evidence="1">
    <location>
        <begin position="29"/>
        <end position="83"/>
    </location>
</feature>
<gene>
    <name evidence="3" type="ORF">F9L07_19635</name>
    <name evidence="2" type="ORF">KR76_04090</name>
</gene>
<evidence type="ECO:0000313" key="4">
    <source>
        <dbReference type="Proteomes" id="UP000030300"/>
    </source>
</evidence>
<evidence type="ECO:0000313" key="3">
    <source>
        <dbReference type="EMBL" id="KAB2809255.1"/>
    </source>
</evidence>
<accession>A0A0C5XBC9</accession>
<keyword evidence="4" id="KW-1185">Reference proteome</keyword>
<protein>
    <submittedName>
        <fullName evidence="2">Phage capsid and scaffold</fullName>
    </submittedName>
</protein>
<dbReference type="GeneID" id="96608145"/>